<dbReference type="Proteomes" id="UP000460558">
    <property type="component" value="Unassembled WGS sequence"/>
</dbReference>
<comment type="caution">
    <text evidence="12">The sequence shown here is derived from an EMBL/GenBank/DDBJ whole genome shotgun (WGS) entry which is preliminary data.</text>
</comment>
<evidence type="ECO:0000256" key="6">
    <source>
        <dbReference type="ARBA" id="ARBA00022603"/>
    </source>
</evidence>
<comment type="subcellular location">
    <subcellularLocation>
        <location evidence="1">Cytoplasm</location>
    </subcellularLocation>
</comment>
<evidence type="ECO:0000256" key="4">
    <source>
        <dbReference type="ARBA" id="ARBA00013346"/>
    </source>
</evidence>
<proteinExistence type="inferred from homology"/>
<evidence type="ECO:0000256" key="3">
    <source>
        <dbReference type="ARBA" id="ARBA00011890"/>
    </source>
</evidence>
<dbReference type="GO" id="GO:0032259">
    <property type="term" value="P:methylation"/>
    <property type="evidence" value="ECO:0007669"/>
    <property type="project" value="UniProtKB-KW"/>
</dbReference>
<dbReference type="SUPFAM" id="SSF53335">
    <property type="entry name" value="S-adenosyl-L-methionine-dependent methyltransferases"/>
    <property type="match status" value="1"/>
</dbReference>
<organism evidence="12 13">
    <name type="scientific">Streptomyces katsurahamanus</name>
    <dbReference type="NCBI Taxonomy" id="2577098"/>
    <lineage>
        <taxon>Bacteria</taxon>
        <taxon>Bacillati</taxon>
        <taxon>Actinomycetota</taxon>
        <taxon>Actinomycetes</taxon>
        <taxon>Kitasatosporales</taxon>
        <taxon>Streptomycetaceae</taxon>
        <taxon>Streptomyces</taxon>
    </lineage>
</organism>
<dbReference type="Gene3D" id="3.40.50.150">
    <property type="entry name" value="Vaccinia Virus protein VP39"/>
    <property type="match status" value="1"/>
</dbReference>
<evidence type="ECO:0000256" key="2">
    <source>
        <dbReference type="ARBA" id="ARBA00005369"/>
    </source>
</evidence>
<reference evidence="12 13" key="1">
    <citation type="submission" date="2019-06" db="EMBL/GenBank/DDBJ databases">
        <title>Comparative genomics and metabolomics analyses of clavulanic acid producing Streptomyces species provides insight into specialized metabolism and evolution of beta-lactam biosynthetic gene clusters.</title>
        <authorList>
            <person name="Moore M.A."/>
            <person name="Cruz-Morales P."/>
            <person name="Barona Gomez F."/>
            <person name="Kapil T."/>
        </authorList>
    </citation>
    <scope>NUCLEOTIDE SEQUENCE [LARGE SCALE GENOMIC DNA]</scope>
    <source>
        <strain evidence="12 13">T-272</strain>
    </source>
</reference>
<accession>A0ABW9NWM2</accession>
<evidence type="ECO:0000256" key="1">
    <source>
        <dbReference type="ARBA" id="ARBA00004496"/>
    </source>
</evidence>
<keyword evidence="7" id="KW-0808">Transferase</keyword>
<evidence type="ECO:0000256" key="11">
    <source>
        <dbReference type="ARBA" id="ARBA00031350"/>
    </source>
</evidence>
<dbReference type="InterPro" id="IPR000682">
    <property type="entry name" value="PCMT"/>
</dbReference>
<dbReference type="GO" id="GO:0008168">
    <property type="term" value="F:methyltransferase activity"/>
    <property type="evidence" value="ECO:0007669"/>
    <property type="project" value="UniProtKB-KW"/>
</dbReference>
<dbReference type="PANTHER" id="PTHR11579">
    <property type="entry name" value="PROTEIN-L-ISOASPARTATE O-METHYLTRANSFERASE"/>
    <property type="match status" value="1"/>
</dbReference>
<dbReference type="EC" id="2.1.1.77" evidence="3"/>
<evidence type="ECO:0000256" key="9">
    <source>
        <dbReference type="ARBA" id="ARBA00030757"/>
    </source>
</evidence>
<dbReference type="Pfam" id="PF01135">
    <property type="entry name" value="PCMT"/>
    <property type="match status" value="1"/>
</dbReference>
<protein>
    <recommendedName>
        <fullName evidence="4">Protein-L-isoaspartate O-methyltransferase</fullName>
        <ecNumber evidence="3">2.1.1.77</ecNumber>
    </recommendedName>
    <alternativeName>
        <fullName evidence="11">L-isoaspartyl protein carboxyl methyltransferase</fullName>
    </alternativeName>
    <alternativeName>
        <fullName evidence="9">Protein L-isoaspartyl methyltransferase</fullName>
    </alternativeName>
    <alternativeName>
        <fullName evidence="10">Protein-beta-aspartate methyltransferase</fullName>
    </alternativeName>
</protein>
<keyword evidence="8" id="KW-0949">S-adenosyl-L-methionine</keyword>
<gene>
    <name evidence="12" type="ORF">FFZ77_19180</name>
</gene>
<evidence type="ECO:0000256" key="10">
    <source>
        <dbReference type="ARBA" id="ARBA00031323"/>
    </source>
</evidence>
<dbReference type="RefSeq" id="WP_323371907.1">
    <property type="nucleotide sequence ID" value="NZ_VDEQ01000209.1"/>
</dbReference>
<evidence type="ECO:0000256" key="8">
    <source>
        <dbReference type="ARBA" id="ARBA00022691"/>
    </source>
</evidence>
<dbReference type="InterPro" id="IPR029063">
    <property type="entry name" value="SAM-dependent_MTases_sf"/>
</dbReference>
<evidence type="ECO:0000256" key="7">
    <source>
        <dbReference type="ARBA" id="ARBA00022679"/>
    </source>
</evidence>
<keyword evidence="13" id="KW-1185">Reference proteome</keyword>
<dbReference type="PANTHER" id="PTHR11579:SF0">
    <property type="entry name" value="PROTEIN-L-ISOASPARTATE(D-ASPARTATE) O-METHYLTRANSFERASE"/>
    <property type="match status" value="1"/>
</dbReference>
<comment type="similarity">
    <text evidence="2">Belongs to the methyltransferase superfamily. L-isoaspartyl/D-aspartyl protein methyltransferase family.</text>
</comment>
<dbReference type="EMBL" id="VDEQ01000209">
    <property type="protein sequence ID" value="MQS37678.1"/>
    <property type="molecule type" value="Genomic_DNA"/>
</dbReference>
<sequence>MTANARQDRPGRTELGRVLMSGGALPPEWAPSFETVPRSAFLPDLMWPFDMETGTSIAVSQADDPAAWYGYADADVPVVTQWDDGKHTGREPGQVSTSSASMPSVVFRMLRDLDVRPGDRVLEIGTGTGWNAALLAHRTGAENVVTVEVDGAVAERARVALERFGAGVGVVHGDGYEGHPEGAPYDRIIVTAGVRHIPFAWVEQTRPGGLIVAPWGTHYGNGDCVARLAVARDGRSASGAFTGPVEFMKLRAQRLSPVVHSDYVTGGPEDRDASATDLTEDAFLGERFSPQRFAVSLRVPHCRHVVAEKRDGARPVWFYGLTDHSWACVMFRDGETARIWQSGPRRLWDEAEAAHQWWENEGKPGHQRFGLTVTAEGQAAWLDAPERSWSV</sequence>
<evidence type="ECO:0000313" key="13">
    <source>
        <dbReference type="Proteomes" id="UP000460558"/>
    </source>
</evidence>
<name>A0ABW9NWM2_9ACTN</name>
<dbReference type="CDD" id="cd02440">
    <property type="entry name" value="AdoMet_MTases"/>
    <property type="match status" value="1"/>
</dbReference>
<evidence type="ECO:0000313" key="12">
    <source>
        <dbReference type="EMBL" id="MQS37678.1"/>
    </source>
</evidence>
<evidence type="ECO:0000256" key="5">
    <source>
        <dbReference type="ARBA" id="ARBA00022490"/>
    </source>
</evidence>
<keyword evidence="5" id="KW-0963">Cytoplasm</keyword>
<keyword evidence="6 12" id="KW-0489">Methyltransferase</keyword>